<comment type="caution">
    <text evidence="2">The sequence shown here is derived from an EMBL/GenBank/DDBJ whole genome shotgun (WGS) entry which is preliminary data.</text>
</comment>
<dbReference type="AlphaFoldDB" id="A0A327YQE8"/>
<organism evidence="2 3">
    <name type="scientific">Salipiger aestuarii</name>
    <dbReference type="NCBI Taxonomy" id="568098"/>
    <lineage>
        <taxon>Bacteria</taxon>
        <taxon>Pseudomonadati</taxon>
        <taxon>Pseudomonadota</taxon>
        <taxon>Alphaproteobacteria</taxon>
        <taxon>Rhodobacterales</taxon>
        <taxon>Roseobacteraceae</taxon>
        <taxon>Salipiger</taxon>
    </lineage>
</organism>
<dbReference type="EMBL" id="QLMG01000006">
    <property type="protein sequence ID" value="RAK20339.1"/>
    <property type="molecule type" value="Genomic_DNA"/>
</dbReference>
<protein>
    <recommendedName>
        <fullName evidence="1">DUF6314 domain-containing protein</fullName>
    </recommendedName>
</protein>
<dbReference type="Pfam" id="PF19834">
    <property type="entry name" value="DUF6314"/>
    <property type="match status" value="1"/>
</dbReference>
<gene>
    <name evidence="2" type="ORF">ATI53_1006117</name>
</gene>
<feature type="domain" description="DUF6314" evidence="1">
    <location>
        <begin position="7"/>
        <end position="129"/>
    </location>
</feature>
<evidence type="ECO:0000313" key="3">
    <source>
        <dbReference type="Proteomes" id="UP000249165"/>
    </source>
</evidence>
<accession>A0A327YQE8</accession>
<dbReference type="InterPro" id="IPR045632">
    <property type="entry name" value="DUF6314"/>
</dbReference>
<name>A0A327YQE8_9RHOB</name>
<dbReference type="RefSeq" id="WP_111549892.1">
    <property type="nucleotide sequence ID" value="NZ_LIQE01000007.1"/>
</dbReference>
<dbReference type="Proteomes" id="UP000249165">
    <property type="component" value="Unassembled WGS sequence"/>
</dbReference>
<evidence type="ECO:0000259" key="1">
    <source>
        <dbReference type="Pfam" id="PF19834"/>
    </source>
</evidence>
<proteinExistence type="predicted"/>
<dbReference type="OrthoDB" id="7351979at2"/>
<sequence>MRGLEAFFGDWQLTREIREASGGVGRFTGLARWQPDGDGALYVETGDLVLATGRFAATRCYRWGRDLSVWFEDGRFFHTIPAEGGDTGHWCDPDQYDVSYDFSRWPEWQVRWQVKGPRKDYVMVSRYARGEAK</sequence>
<keyword evidence="3" id="KW-1185">Reference proteome</keyword>
<reference evidence="2 3" key="1">
    <citation type="submission" date="2018-06" db="EMBL/GenBank/DDBJ databases">
        <title>Genomic Encyclopedia of Archaeal and Bacterial Type Strains, Phase II (KMG-II): from individual species to whole genera.</title>
        <authorList>
            <person name="Goeker M."/>
        </authorList>
    </citation>
    <scope>NUCLEOTIDE SEQUENCE [LARGE SCALE GENOMIC DNA]</scope>
    <source>
        <strain evidence="2 3">DSM 22011</strain>
    </source>
</reference>
<evidence type="ECO:0000313" key="2">
    <source>
        <dbReference type="EMBL" id="RAK20339.1"/>
    </source>
</evidence>